<dbReference type="AlphaFoldDB" id="A0A4R3JY06"/>
<gene>
    <name evidence="1" type="ORF">EDC61_10672</name>
</gene>
<dbReference type="Proteomes" id="UP000295135">
    <property type="component" value="Unassembled WGS sequence"/>
</dbReference>
<protein>
    <submittedName>
        <fullName evidence="1">Uncharacterized protein</fullName>
    </submittedName>
</protein>
<name>A0A4R3JY06_9PROT</name>
<evidence type="ECO:0000313" key="2">
    <source>
        <dbReference type="Proteomes" id="UP000295135"/>
    </source>
</evidence>
<sequence>MVTAYPWEINPEVEDAAGDHVLNSSELSEMIDPDAIIGLTSKPYNNPPRAEIEVEN</sequence>
<organism evidence="1 2">
    <name type="scientific">Sulfuritortus calidifontis</name>
    <dbReference type="NCBI Taxonomy" id="1914471"/>
    <lineage>
        <taxon>Bacteria</taxon>
        <taxon>Pseudomonadati</taxon>
        <taxon>Pseudomonadota</taxon>
        <taxon>Betaproteobacteria</taxon>
        <taxon>Nitrosomonadales</taxon>
        <taxon>Thiobacillaceae</taxon>
        <taxon>Sulfuritortus</taxon>
    </lineage>
</organism>
<dbReference type="EMBL" id="SLZY01000006">
    <property type="protein sequence ID" value="TCS72157.1"/>
    <property type="molecule type" value="Genomic_DNA"/>
</dbReference>
<reference evidence="1 2" key="1">
    <citation type="submission" date="2019-03" db="EMBL/GenBank/DDBJ databases">
        <title>Genomic Encyclopedia of Type Strains, Phase IV (KMG-IV): sequencing the most valuable type-strain genomes for metagenomic binning, comparative biology and taxonomic classification.</title>
        <authorList>
            <person name="Goeker M."/>
        </authorList>
    </citation>
    <scope>NUCLEOTIDE SEQUENCE [LARGE SCALE GENOMIC DNA]</scope>
    <source>
        <strain evidence="1 2">DSM 103923</strain>
    </source>
</reference>
<evidence type="ECO:0000313" key="1">
    <source>
        <dbReference type="EMBL" id="TCS72157.1"/>
    </source>
</evidence>
<proteinExistence type="predicted"/>
<comment type="caution">
    <text evidence="1">The sequence shown here is derived from an EMBL/GenBank/DDBJ whole genome shotgun (WGS) entry which is preliminary data.</text>
</comment>
<keyword evidence="2" id="KW-1185">Reference proteome</keyword>
<accession>A0A4R3JY06</accession>